<dbReference type="InterPro" id="IPR045518">
    <property type="entry name" value="2EXR"/>
</dbReference>
<dbReference type="Pfam" id="PF20150">
    <property type="entry name" value="2EXR"/>
    <property type="match status" value="1"/>
</dbReference>
<protein>
    <recommendedName>
        <fullName evidence="2">2EXR domain-containing protein</fullName>
    </recommendedName>
</protein>
<evidence type="ECO:0000256" key="1">
    <source>
        <dbReference type="SAM" id="MobiDB-lite"/>
    </source>
</evidence>
<name>A0A4S8W1W8_AURPU</name>
<sequence>MTTQNTFHSVLSTQDQRDIVRPSTELGTPSLTIVQVSRSPSLPSGSPFWDQMDLISPPSSPSPSRVPESTMDLDRYVQRGFSEDLALPPRQIEKPFRFLDLPAELRIMIYEYGMDKRNSYVPWECPKPPCFLHYHTWCEKKKHRLAQQWLGPPLAMVNKQLRHEILPIYYATNDFNWYWDPEHIWSEGGEFDLDSGARFLKGALNFLQKNNLQMKSITACGSRFYYPNLWSLKGLLVSVRILAPLRRSFIQTGKAHPALGRIDFDYGSEVGYQIFRFAGTLGSKALGNNFLLESELRSFLHRNKATRKFVREIERCEDEQRWEENGIRADRKEERLLENTVKGGERWNGVLRSRVSKNLE</sequence>
<dbReference type="PANTHER" id="PTHR42085:SF2">
    <property type="entry name" value="F-BOX DOMAIN-CONTAINING PROTEIN"/>
    <property type="match status" value="1"/>
</dbReference>
<dbReference type="EMBL" id="QZAJ01000076">
    <property type="protein sequence ID" value="THW18872.1"/>
    <property type="molecule type" value="Genomic_DNA"/>
</dbReference>
<reference evidence="3 4" key="1">
    <citation type="submission" date="2018-10" db="EMBL/GenBank/DDBJ databases">
        <title>Fifty Aureobasidium pullulans genomes reveal a recombining polyextremotolerant generalist.</title>
        <authorList>
            <person name="Gostincar C."/>
            <person name="Turk M."/>
            <person name="Zajc J."/>
            <person name="Gunde-Cimerman N."/>
        </authorList>
    </citation>
    <scope>NUCLEOTIDE SEQUENCE [LARGE SCALE GENOMIC DNA]</scope>
    <source>
        <strain evidence="3 4">EXF-11318</strain>
    </source>
</reference>
<evidence type="ECO:0000313" key="4">
    <source>
        <dbReference type="Proteomes" id="UP000308014"/>
    </source>
</evidence>
<dbReference type="AlphaFoldDB" id="A0A4S8W1W8"/>
<feature type="domain" description="2EXR" evidence="2">
    <location>
        <begin position="97"/>
        <end position="171"/>
    </location>
</feature>
<evidence type="ECO:0000313" key="3">
    <source>
        <dbReference type="EMBL" id="THW18872.1"/>
    </source>
</evidence>
<accession>A0A4S8W1W8</accession>
<feature type="region of interest" description="Disordered" evidence="1">
    <location>
        <begin position="47"/>
        <end position="69"/>
    </location>
</feature>
<organism evidence="3 4">
    <name type="scientific">Aureobasidium pullulans</name>
    <name type="common">Black yeast</name>
    <name type="synonym">Pullularia pullulans</name>
    <dbReference type="NCBI Taxonomy" id="5580"/>
    <lineage>
        <taxon>Eukaryota</taxon>
        <taxon>Fungi</taxon>
        <taxon>Dikarya</taxon>
        <taxon>Ascomycota</taxon>
        <taxon>Pezizomycotina</taxon>
        <taxon>Dothideomycetes</taxon>
        <taxon>Dothideomycetidae</taxon>
        <taxon>Dothideales</taxon>
        <taxon>Saccotheciaceae</taxon>
        <taxon>Aureobasidium</taxon>
    </lineage>
</organism>
<proteinExistence type="predicted"/>
<dbReference type="Proteomes" id="UP000308014">
    <property type="component" value="Unassembled WGS sequence"/>
</dbReference>
<dbReference type="InterPro" id="IPR038883">
    <property type="entry name" value="AN11006-like"/>
</dbReference>
<comment type="caution">
    <text evidence="3">The sequence shown here is derived from an EMBL/GenBank/DDBJ whole genome shotgun (WGS) entry which is preliminary data.</text>
</comment>
<evidence type="ECO:0000259" key="2">
    <source>
        <dbReference type="Pfam" id="PF20150"/>
    </source>
</evidence>
<dbReference type="PANTHER" id="PTHR42085">
    <property type="entry name" value="F-BOX DOMAIN-CONTAINING PROTEIN"/>
    <property type="match status" value="1"/>
</dbReference>
<gene>
    <name evidence="3" type="ORF">D6D24_03141</name>
</gene>